<comment type="caution">
    <text evidence="12">The sequence shown here is derived from an EMBL/GenBank/DDBJ whole genome shotgun (WGS) entry which is preliminary data.</text>
</comment>
<dbReference type="SUPFAM" id="SSF90123">
    <property type="entry name" value="ABC transporter transmembrane region"/>
    <property type="match status" value="1"/>
</dbReference>
<organism evidence="12 13">
    <name type="scientific">Ignelater luminosus</name>
    <name type="common">Cucubano</name>
    <name type="synonym">Pyrophorus luminosus</name>
    <dbReference type="NCBI Taxonomy" id="2038154"/>
    <lineage>
        <taxon>Eukaryota</taxon>
        <taxon>Metazoa</taxon>
        <taxon>Ecdysozoa</taxon>
        <taxon>Arthropoda</taxon>
        <taxon>Hexapoda</taxon>
        <taxon>Insecta</taxon>
        <taxon>Pterygota</taxon>
        <taxon>Neoptera</taxon>
        <taxon>Endopterygota</taxon>
        <taxon>Coleoptera</taxon>
        <taxon>Polyphaga</taxon>
        <taxon>Elateriformia</taxon>
        <taxon>Elateroidea</taxon>
        <taxon>Elateridae</taxon>
        <taxon>Agrypninae</taxon>
        <taxon>Pyrophorini</taxon>
        <taxon>Ignelater</taxon>
    </lineage>
</organism>
<keyword evidence="6" id="KW-0067">ATP-binding</keyword>
<feature type="transmembrane region" description="Helical" evidence="9">
    <location>
        <begin position="321"/>
        <end position="345"/>
    </location>
</feature>
<evidence type="ECO:0000256" key="7">
    <source>
        <dbReference type="ARBA" id="ARBA00022989"/>
    </source>
</evidence>
<dbReference type="AlphaFoldDB" id="A0A8K0D033"/>
<keyword evidence="8 9" id="KW-0472">Membrane</keyword>
<dbReference type="InterPro" id="IPR027417">
    <property type="entry name" value="P-loop_NTPase"/>
</dbReference>
<dbReference type="InterPro" id="IPR017871">
    <property type="entry name" value="ABC_transporter-like_CS"/>
</dbReference>
<feature type="domain" description="ABC transmembrane type-1" evidence="11">
    <location>
        <begin position="103"/>
        <end position="365"/>
    </location>
</feature>
<keyword evidence="5" id="KW-0547">Nucleotide-binding</keyword>
<comment type="subcellular location">
    <subcellularLocation>
        <location evidence="1">Membrane</location>
        <topology evidence="1">Multi-pass membrane protein</topology>
    </subcellularLocation>
</comment>
<protein>
    <submittedName>
        <fullName evidence="12">Uncharacterized protein</fullName>
    </submittedName>
</protein>
<dbReference type="GO" id="GO:0005524">
    <property type="term" value="F:ATP binding"/>
    <property type="evidence" value="ECO:0007669"/>
    <property type="project" value="UniProtKB-KW"/>
</dbReference>
<dbReference type="Gene3D" id="3.40.50.300">
    <property type="entry name" value="P-loop containing nucleotide triphosphate hydrolases"/>
    <property type="match status" value="1"/>
</dbReference>
<sequence length="614" mass="70074">MDNNIKLKIQNPKQFANIFSQLTFVWLIKLCCKSVKEGLKIQDLVEILASDKSSELGDTLEKFWNEQLKIAKEKSVQPSLLKAIRKMIFCNYMFQGVLLFIETVIIRPLVPLALFVFIGLFLESEYREKDAILKEMWIYGGLIVLISLILVFYLHHVEYLQRQTGMRIRIACCSLVYRKMLKLNKKSLTESTAGQVVNLLSNDVSRFDIIAVNFHFLWIMPIQAAITTYLLWRQVKVAAFIGLGALILFAVPINSLVAKLTAVLRLKIAQKTDNRVKKMYEIISGIQVIKMYAWEKPFAKVINAERFKEIKVLKWNSYVKGAMLSSFVFIEKFTLFVTVITYVLFGNKITADKVFSMAQFFNLMQLVLAIRFPTAVTYGAETMVTIKRLQDFLMLEKKSDLVIERKEFRSIALRNIHLVWETGTKMFDGVNIQIPHGTLCAVVGAVGEGKSTLLQLLLGELISKSGSLEISGNISYSSQEAWLFASTVRKNILFGQKYDPIRYKNVVKVCALQRDFELLPYGDNTLVGDRGVSLSGGQKARINLARAVYRDADIYLLDDPLSAVDTHVGKHLFEECIVDFLKGKTRILVTHQMQYMKKVDHLIVLNNVNNFFLS</sequence>
<dbReference type="PROSITE" id="PS50893">
    <property type="entry name" value="ABC_TRANSPORTER_2"/>
    <property type="match status" value="1"/>
</dbReference>
<dbReference type="Gene3D" id="1.20.1560.10">
    <property type="entry name" value="ABC transporter type 1, transmembrane domain"/>
    <property type="match status" value="1"/>
</dbReference>
<dbReference type="SUPFAM" id="SSF52540">
    <property type="entry name" value="P-loop containing nucleoside triphosphate hydrolases"/>
    <property type="match status" value="1"/>
</dbReference>
<dbReference type="Proteomes" id="UP000801492">
    <property type="component" value="Unassembled WGS sequence"/>
</dbReference>
<keyword evidence="3 9" id="KW-0812">Transmembrane</keyword>
<feature type="domain" description="ABC transporter" evidence="10">
    <location>
        <begin position="411"/>
        <end position="613"/>
    </location>
</feature>
<dbReference type="GO" id="GO:0140359">
    <property type="term" value="F:ABC-type transporter activity"/>
    <property type="evidence" value="ECO:0007669"/>
    <property type="project" value="InterPro"/>
</dbReference>
<evidence type="ECO:0000256" key="5">
    <source>
        <dbReference type="ARBA" id="ARBA00022741"/>
    </source>
</evidence>
<dbReference type="GO" id="GO:0016887">
    <property type="term" value="F:ATP hydrolysis activity"/>
    <property type="evidence" value="ECO:0007669"/>
    <property type="project" value="InterPro"/>
</dbReference>
<evidence type="ECO:0000313" key="12">
    <source>
        <dbReference type="EMBL" id="KAF2894003.1"/>
    </source>
</evidence>
<evidence type="ECO:0000313" key="13">
    <source>
        <dbReference type="Proteomes" id="UP000801492"/>
    </source>
</evidence>
<dbReference type="SMART" id="SM00382">
    <property type="entry name" value="AAA"/>
    <property type="match status" value="1"/>
</dbReference>
<dbReference type="InterPro" id="IPR003593">
    <property type="entry name" value="AAA+_ATPase"/>
</dbReference>
<evidence type="ECO:0000256" key="8">
    <source>
        <dbReference type="ARBA" id="ARBA00023136"/>
    </source>
</evidence>
<evidence type="ECO:0000256" key="9">
    <source>
        <dbReference type="SAM" id="Phobius"/>
    </source>
</evidence>
<dbReference type="InterPro" id="IPR044746">
    <property type="entry name" value="ABCC_6TM_D1"/>
</dbReference>
<dbReference type="CDD" id="cd03250">
    <property type="entry name" value="ABCC_MRP_domain1"/>
    <property type="match status" value="1"/>
</dbReference>
<evidence type="ECO:0000256" key="2">
    <source>
        <dbReference type="ARBA" id="ARBA00022448"/>
    </source>
</evidence>
<evidence type="ECO:0000256" key="4">
    <source>
        <dbReference type="ARBA" id="ARBA00022737"/>
    </source>
</evidence>
<dbReference type="Pfam" id="PF00005">
    <property type="entry name" value="ABC_tran"/>
    <property type="match status" value="1"/>
</dbReference>
<dbReference type="InterPro" id="IPR036640">
    <property type="entry name" value="ABC1_TM_sf"/>
</dbReference>
<dbReference type="CDD" id="cd18579">
    <property type="entry name" value="ABC_6TM_ABCC_D1"/>
    <property type="match status" value="1"/>
</dbReference>
<dbReference type="InterPro" id="IPR050173">
    <property type="entry name" value="ABC_transporter_C-like"/>
</dbReference>
<evidence type="ECO:0000256" key="3">
    <source>
        <dbReference type="ARBA" id="ARBA00022692"/>
    </source>
</evidence>
<dbReference type="InterPro" id="IPR011527">
    <property type="entry name" value="ABC1_TM_dom"/>
</dbReference>
<evidence type="ECO:0000259" key="10">
    <source>
        <dbReference type="PROSITE" id="PS50893"/>
    </source>
</evidence>
<dbReference type="OrthoDB" id="6500128at2759"/>
<evidence type="ECO:0000256" key="6">
    <source>
        <dbReference type="ARBA" id="ARBA00022840"/>
    </source>
</evidence>
<dbReference type="InterPro" id="IPR003439">
    <property type="entry name" value="ABC_transporter-like_ATP-bd"/>
</dbReference>
<accession>A0A8K0D033</accession>
<dbReference type="PANTHER" id="PTHR24223:SF415">
    <property type="entry name" value="FI20190P1"/>
    <property type="match status" value="1"/>
</dbReference>
<reference evidence="12" key="1">
    <citation type="submission" date="2019-08" db="EMBL/GenBank/DDBJ databases">
        <title>The genome of the North American firefly Photinus pyralis.</title>
        <authorList>
            <consortium name="Photinus pyralis genome working group"/>
            <person name="Fallon T.R."/>
            <person name="Sander Lower S.E."/>
            <person name="Weng J.-K."/>
        </authorList>
    </citation>
    <scope>NUCLEOTIDE SEQUENCE</scope>
    <source>
        <strain evidence="12">TRF0915ILg1</strain>
        <tissue evidence="12">Whole body</tissue>
    </source>
</reference>
<dbReference type="PANTHER" id="PTHR24223">
    <property type="entry name" value="ATP-BINDING CASSETTE SUB-FAMILY C"/>
    <property type="match status" value="1"/>
</dbReference>
<dbReference type="EMBL" id="VTPC01007449">
    <property type="protein sequence ID" value="KAF2894003.1"/>
    <property type="molecule type" value="Genomic_DNA"/>
</dbReference>
<dbReference type="Pfam" id="PF00664">
    <property type="entry name" value="ABC_membrane"/>
    <property type="match status" value="1"/>
</dbReference>
<evidence type="ECO:0000259" key="11">
    <source>
        <dbReference type="PROSITE" id="PS50929"/>
    </source>
</evidence>
<proteinExistence type="predicted"/>
<name>A0A8K0D033_IGNLU</name>
<feature type="transmembrane region" description="Helical" evidence="9">
    <location>
        <begin position="209"/>
        <end position="232"/>
    </location>
</feature>
<keyword evidence="13" id="KW-1185">Reference proteome</keyword>
<gene>
    <name evidence="12" type="ORF">ILUMI_12173</name>
</gene>
<dbReference type="FunFam" id="1.20.1560.10:FF:000026">
    <property type="entry name" value="Multidrug resistance-associated protein lethal(2)03659"/>
    <property type="match status" value="1"/>
</dbReference>
<dbReference type="PROSITE" id="PS00211">
    <property type="entry name" value="ABC_TRANSPORTER_1"/>
    <property type="match status" value="1"/>
</dbReference>
<keyword evidence="4" id="KW-0677">Repeat</keyword>
<keyword evidence="2" id="KW-0813">Transport</keyword>
<keyword evidence="7 9" id="KW-1133">Transmembrane helix</keyword>
<feature type="transmembrane region" description="Helical" evidence="9">
    <location>
        <begin position="238"/>
        <end position="257"/>
    </location>
</feature>
<dbReference type="FunFam" id="3.40.50.300:FF:000973">
    <property type="entry name" value="Multidrug resistance-associated protein 4"/>
    <property type="match status" value="1"/>
</dbReference>
<evidence type="ECO:0000256" key="1">
    <source>
        <dbReference type="ARBA" id="ARBA00004141"/>
    </source>
</evidence>
<dbReference type="PROSITE" id="PS50929">
    <property type="entry name" value="ABC_TM1F"/>
    <property type="match status" value="1"/>
</dbReference>
<feature type="transmembrane region" description="Helical" evidence="9">
    <location>
        <begin position="92"/>
        <end position="122"/>
    </location>
</feature>
<feature type="transmembrane region" description="Helical" evidence="9">
    <location>
        <begin position="137"/>
        <end position="157"/>
    </location>
</feature>
<dbReference type="GO" id="GO:0016020">
    <property type="term" value="C:membrane"/>
    <property type="evidence" value="ECO:0007669"/>
    <property type="project" value="UniProtKB-SubCell"/>
</dbReference>